<gene>
    <name evidence="2" type="ORF">ACH5RR_000928</name>
</gene>
<evidence type="ECO:0000313" key="2">
    <source>
        <dbReference type="EMBL" id="KAL3537562.1"/>
    </source>
</evidence>
<organism evidence="2 3">
    <name type="scientific">Cinchona calisaya</name>
    <dbReference type="NCBI Taxonomy" id="153742"/>
    <lineage>
        <taxon>Eukaryota</taxon>
        <taxon>Viridiplantae</taxon>
        <taxon>Streptophyta</taxon>
        <taxon>Embryophyta</taxon>
        <taxon>Tracheophyta</taxon>
        <taxon>Spermatophyta</taxon>
        <taxon>Magnoliopsida</taxon>
        <taxon>eudicotyledons</taxon>
        <taxon>Gunneridae</taxon>
        <taxon>Pentapetalae</taxon>
        <taxon>asterids</taxon>
        <taxon>lamiids</taxon>
        <taxon>Gentianales</taxon>
        <taxon>Rubiaceae</taxon>
        <taxon>Cinchonoideae</taxon>
        <taxon>Cinchoneae</taxon>
        <taxon>Cinchona</taxon>
    </lineage>
</organism>
<comment type="caution">
    <text evidence="2">The sequence shown here is derived from an EMBL/GenBank/DDBJ whole genome shotgun (WGS) entry which is preliminary data.</text>
</comment>
<protein>
    <submittedName>
        <fullName evidence="2">Uncharacterized protein</fullName>
    </submittedName>
</protein>
<accession>A0ABD3B201</accession>
<dbReference type="AlphaFoldDB" id="A0ABD3B201"/>
<proteinExistence type="predicted"/>
<feature type="region of interest" description="Disordered" evidence="1">
    <location>
        <begin position="89"/>
        <end position="176"/>
    </location>
</feature>
<keyword evidence="3" id="KW-1185">Reference proteome</keyword>
<feature type="compositionally biased region" description="Acidic residues" evidence="1">
    <location>
        <begin position="107"/>
        <end position="122"/>
    </location>
</feature>
<evidence type="ECO:0000313" key="3">
    <source>
        <dbReference type="Proteomes" id="UP001630127"/>
    </source>
</evidence>
<reference evidence="2 3" key="1">
    <citation type="submission" date="2024-11" db="EMBL/GenBank/DDBJ databases">
        <title>A near-complete genome assembly of Cinchona calisaya.</title>
        <authorList>
            <person name="Lian D.C."/>
            <person name="Zhao X.W."/>
            <person name="Wei L."/>
        </authorList>
    </citation>
    <scope>NUCLEOTIDE SEQUENCE [LARGE SCALE GENOMIC DNA]</scope>
    <source>
        <tissue evidence="2">Nenye</tissue>
    </source>
</reference>
<dbReference type="Proteomes" id="UP001630127">
    <property type="component" value="Unassembled WGS sequence"/>
</dbReference>
<dbReference type="EMBL" id="JBJUIK010000001">
    <property type="protein sequence ID" value="KAL3537562.1"/>
    <property type="molecule type" value="Genomic_DNA"/>
</dbReference>
<name>A0ABD3B201_9GENT</name>
<evidence type="ECO:0000256" key="1">
    <source>
        <dbReference type="SAM" id="MobiDB-lite"/>
    </source>
</evidence>
<sequence length="176" mass="20070">MAVILSTKGLLRFISQAFPITSAGTMACLRHMAKKNTRHRYSYMNHYHNMRLGRSSKIDPITLMQSQTPRLLLNKTPMMNYGLDDEIYLKDDSEQKDSQNKSFYDYPMEDDEETDDGSDDNEAPFKMGNSKQSDGTSVPMDLMLVDLNQPLEEKDTIDENKGKAPMCLPHLQLGQP</sequence>
<feature type="compositionally biased region" description="Basic and acidic residues" evidence="1">
    <location>
        <begin position="89"/>
        <end position="99"/>
    </location>
</feature>
<feature type="compositionally biased region" description="Basic and acidic residues" evidence="1">
    <location>
        <begin position="151"/>
        <end position="162"/>
    </location>
</feature>